<dbReference type="CDD" id="cd21140">
    <property type="entry name" value="Cas6_I-like"/>
    <property type="match status" value="1"/>
</dbReference>
<evidence type="ECO:0000313" key="9">
    <source>
        <dbReference type="Proteomes" id="UP000037784"/>
    </source>
</evidence>
<dbReference type="Gene3D" id="3.30.70.1890">
    <property type="match status" value="1"/>
</dbReference>
<organism evidence="7 9">
    <name type="scientific">Ardenticatena maritima</name>
    <dbReference type="NCBI Taxonomy" id="872965"/>
    <lineage>
        <taxon>Bacteria</taxon>
        <taxon>Bacillati</taxon>
        <taxon>Chloroflexota</taxon>
        <taxon>Ardenticatenia</taxon>
        <taxon>Ardenticatenales</taxon>
        <taxon>Ardenticatenaceae</taxon>
        <taxon>Ardenticatena</taxon>
    </lineage>
</organism>
<feature type="active site" description="Proton donor" evidence="5">
    <location>
        <position position="41"/>
    </location>
</feature>
<protein>
    <recommendedName>
        <fullName evidence="4">CRISPR-associated endoribonuclease</fullName>
    </recommendedName>
</protein>
<dbReference type="RefSeq" id="WP_054494203.1">
    <property type="nucleotide sequence ID" value="NZ_BBZA01000278.1"/>
</dbReference>
<reference evidence="9" key="3">
    <citation type="submission" date="2015-08" db="EMBL/GenBank/DDBJ databases">
        <title>Draft Genome Sequence of a Heterotrophic Facultative Anaerobic Bacterium Ardenticatena maritima Strain 110S.</title>
        <authorList>
            <person name="Kawaichi S."/>
            <person name="Yoshida T."/>
            <person name="Sako Y."/>
            <person name="Nakamura R."/>
        </authorList>
    </citation>
    <scope>NUCLEOTIDE SEQUENCE [LARGE SCALE GENOMIC DNA]</scope>
    <source>
        <strain evidence="9">110S</strain>
    </source>
</reference>
<dbReference type="Proteomes" id="UP000037784">
    <property type="component" value="Unassembled WGS sequence"/>
</dbReference>
<dbReference type="OrthoDB" id="9797488at2"/>
<dbReference type="InterPro" id="IPR010156">
    <property type="entry name" value="CRISPR-assoc_prot_Cas6"/>
</dbReference>
<dbReference type="InterPro" id="IPR049435">
    <property type="entry name" value="Cas_Cas6_C"/>
</dbReference>
<evidence type="ECO:0000313" key="10">
    <source>
        <dbReference type="Proteomes" id="UP000050502"/>
    </source>
</evidence>
<dbReference type="Pfam" id="PF01881">
    <property type="entry name" value="Cas_Cas6_C"/>
    <property type="match status" value="1"/>
</dbReference>
<dbReference type="AlphaFoldDB" id="A0A0M8K9G6"/>
<dbReference type="PANTHER" id="PTHR36984:SF1">
    <property type="entry name" value="CRISPR-ASSOCIATED ENDORIBONUCLEASE CAS6 1"/>
    <property type="match status" value="1"/>
</dbReference>
<dbReference type="EMBL" id="LGKN01000003">
    <property type="protein sequence ID" value="KPL89588.1"/>
    <property type="molecule type" value="Genomic_DNA"/>
</dbReference>
<gene>
    <name evidence="7" type="ORF">ARMA_2956</name>
    <name evidence="8" type="ORF">SE16_03995</name>
</gene>
<dbReference type="GO" id="GO:0003723">
    <property type="term" value="F:RNA binding"/>
    <property type="evidence" value="ECO:0007669"/>
    <property type="project" value="UniProtKB-KW"/>
</dbReference>
<feature type="domain" description="CRISPR associated protein Cas6 C-terminal" evidence="6">
    <location>
        <begin position="126"/>
        <end position="243"/>
    </location>
</feature>
<evidence type="ECO:0000256" key="3">
    <source>
        <dbReference type="ARBA" id="ARBA00023118"/>
    </source>
</evidence>
<sequence>MQIKLHLSVQTSPLLLPVHYNQTVQGFIYHHLSASIAEYLHNTGWRDQKRRFPLFTFSRLFGAFSRRNGQLAFEESVFFYVASPATDVLQSLASHLVRRETVRLGKSELLLHSVEVLQPQPLSRPLLLKALSPITAYSTLTAPDGRRKTYYYTPKEDEFGAQVLENLRKKLRAWTGEDIPPDGATFRPVRVSNRNLVVARYKGTIIKGWTGIYELDAPEPYLRMALDAGLGAKNSQGFGFVQVWEPGRKRVRESME</sequence>
<comment type="function">
    <text evidence="4">CRISPR (clustered regularly interspaced short palindromic repeat), is an adaptive immune system that provides protection against mobile genetic elements (viruses, transposable elements and conjugative plasmids). CRISPR clusters contain sequences complementary to antecedent mobile elements and target invading nucleic acids. CRISPR clusters are transcribed and processed into CRISPR RNA (crRNA).</text>
</comment>
<name>A0A0M8K9G6_9CHLR</name>
<dbReference type="PATRIC" id="fig|872965.6.peg.770"/>
<keyword evidence="3" id="KW-0051">Antiviral defense</keyword>
<reference evidence="7 9" key="1">
    <citation type="journal article" date="2015" name="Genome Announc.">
        <title>Draft Genome Sequence of a Heterotrophic Facultative Anaerobic Thermophilic Bacterium, Ardenticatena maritima Strain 110ST.</title>
        <authorList>
            <person name="Kawaichi S."/>
            <person name="Yoshida T."/>
            <person name="Sako Y."/>
            <person name="Nakamura R."/>
        </authorList>
    </citation>
    <scope>NUCLEOTIDE SEQUENCE [LARGE SCALE GENOMIC DNA]</scope>
    <source>
        <strain evidence="7 9">110S</strain>
    </source>
</reference>
<comment type="caution">
    <text evidence="7">The sequence shown here is derived from an EMBL/GenBank/DDBJ whole genome shotgun (WGS) entry which is preliminary data.</text>
</comment>
<evidence type="ECO:0000256" key="1">
    <source>
        <dbReference type="ARBA" id="ARBA00005937"/>
    </source>
</evidence>
<evidence type="ECO:0000313" key="7">
    <source>
        <dbReference type="EMBL" id="GAP64533.1"/>
    </source>
</evidence>
<accession>A0A0M8K9G6</accession>
<dbReference type="EMBL" id="BBZA01000278">
    <property type="protein sequence ID" value="GAP64533.1"/>
    <property type="molecule type" value="Genomic_DNA"/>
</dbReference>
<evidence type="ECO:0000313" key="8">
    <source>
        <dbReference type="EMBL" id="KPL89588.1"/>
    </source>
</evidence>
<dbReference type="Pfam" id="PF21350">
    <property type="entry name" value="Cas6_I-A"/>
    <property type="match status" value="1"/>
</dbReference>
<keyword evidence="2" id="KW-0694">RNA-binding</keyword>
<comment type="similarity">
    <text evidence="1 4">Belongs to the CRISPR-associated protein Cas6/Cse3/CasE family.</text>
</comment>
<evidence type="ECO:0000256" key="4">
    <source>
        <dbReference type="PIRNR" id="PIRNR005054"/>
    </source>
</evidence>
<keyword evidence="9" id="KW-1185">Reference proteome</keyword>
<evidence type="ECO:0000256" key="5">
    <source>
        <dbReference type="PIRSR" id="PIRSR005054-50"/>
    </source>
</evidence>
<dbReference type="InterPro" id="IPR045747">
    <property type="entry name" value="CRISPR-assoc_prot_Cas6_N_sf"/>
</dbReference>
<proteinExistence type="inferred from homology"/>
<dbReference type="NCBIfam" id="TIGR01877">
    <property type="entry name" value="cas_cas6"/>
    <property type="match status" value="1"/>
</dbReference>
<evidence type="ECO:0000256" key="2">
    <source>
        <dbReference type="ARBA" id="ARBA00022884"/>
    </source>
</evidence>
<feature type="active site" description="Proton acceptor" evidence="5">
    <location>
        <position position="29"/>
    </location>
</feature>
<dbReference type="PIRSF" id="PIRSF005054">
    <property type="entry name" value="PF1131"/>
    <property type="match status" value="1"/>
</dbReference>
<reference evidence="8 10" key="2">
    <citation type="submission" date="2015-07" db="EMBL/GenBank/DDBJ databases">
        <title>Whole genome sequence of Ardenticatena maritima DSM 23922.</title>
        <authorList>
            <person name="Hemp J."/>
            <person name="Ward L.M."/>
            <person name="Pace L.A."/>
            <person name="Fischer W.W."/>
        </authorList>
    </citation>
    <scope>NUCLEOTIDE SEQUENCE [LARGE SCALE GENOMIC DNA]</scope>
    <source>
        <strain evidence="8 10">110S</strain>
    </source>
</reference>
<evidence type="ECO:0000259" key="6">
    <source>
        <dbReference type="Pfam" id="PF01881"/>
    </source>
</evidence>
<dbReference type="PANTHER" id="PTHR36984">
    <property type="entry name" value="CRISPR-ASSOCIATED ENDORIBONUCLEASE CAS6 1"/>
    <property type="match status" value="1"/>
</dbReference>
<dbReference type="InParanoid" id="A0A0M8K9G6"/>
<dbReference type="GO" id="GO:0016788">
    <property type="term" value="F:hydrolase activity, acting on ester bonds"/>
    <property type="evidence" value="ECO:0007669"/>
    <property type="project" value="InterPro"/>
</dbReference>
<dbReference type="STRING" id="872965.SE16_03995"/>
<dbReference type="Gene3D" id="3.30.70.1900">
    <property type="match status" value="1"/>
</dbReference>
<dbReference type="GO" id="GO:0051607">
    <property type="term" value="P:defense response to virus"/>
    <property type="evidence" value="ECO:0007669"/>
    <property type="project" value="UniProtKB-KW"/>
</dbReference>
<dbReference type="Proteomes" id="UP000050502">
    <property type="component" value="Unassembled WGS sequence"/>
</dbReference>